<evidence type="ECO:0000313" key="1">
    <source>
        <dbReference type="EMBL" id="KAE8637260.1"/>
    </source>
</evidence>
<dbReference type="EMBL" id="ACHR03000060">
    <property type="protein sequence ID" value="KAE8637260.1"/>
    <property type="molecule type" value="Genomic_DNA"/>
</dbReference>
<reference evidence="1 2" key="1">
    <citation type="journal article" date="2009" name="Nat. Genet.">
        <title>The genome of the cucumber, Cucumis sativus L.</title>
        <authorList>
            <person name="Huang S."/>
            <person name="Li R."/>
            <person name="Zhang Z."/>
            <person name="Li L."/>
            <person name="Gu X."/>
            <person name="Fan W."/>
            <person name="Lucas W.J."/>
            <person name="Wang X."/>
            <person name="Xie B."/>
            <person name="Ni P."/>
            <person name="Ren Y."/>
            <person name="Zhu H."/>
            <person name="Li J."/>
            <person name="Lin K."/>
            <person name="Jin W."/>
            <person name="Fei Z."/>
            <person name="Li G."/>
            <person name="Staub J."/>
            <person name="Kilian A."/>
            <person name="van der Vossen E.A."/>
            <person name="Wu Y."/>
            <person name="Guo J."/>
            <person name="He J."/>
            <person name="Jia Z."/>
            <person name="Ren Y."/>
            <person name="Tian G."/>
            <person name="Lu Y."/>
            <person name="Ruan J."/>
            <person name="Qian W."/>
            <person name="Wang M."/>
            <person name="Huang Q."/>
            <person name="Li B."/>
            <person name="Xuan Z."/>
            <person name="Cao J."/>
            <person name="Asan"/>
            <person name="Wu Z."/>
            <person name="Zhang J."/>
            <person name="Cai Q."/>
            <person name="Bai Y."/>
            <person name="Zhao B."/>
            <person name="Han Y."/>
            <person name="Li Y."/>
            <person name="Li X."/>
            <person name="Wang S."/>
            <person name="Shi Q."/>
            <person name="Liu S."/>
            <person name="Cho W.K."/>
            <person name="Kim J.Y."/>
            <person name="Xu Y."/>
            <person name="Heller-Uszynska K."/>
            <person name="Miao H."/>
            <person name="Cheng Z."/>
            <person name="Zhang S."/>
            <person name="Wu J."/>
            <person name="Yang Y."/>
            <person name="Kang H."/>
            <person name="Li M."/>
            <person name="Liang H."/>
            <person name="Ren X."/>
            <person name="Shi Z."/>
            <person name="Wen M."/>
            <person name="Jian M."/>
            <person name="Yang H."/>
            <person name="Zhang G."/>
            <person name="Yang Z."/>
            <person name="Chen R."/>
            <person name="Liu S."/>
            <person name="Li J."/>
            <person name="Ma L."/>
            <person name="Liu H."/>
            <person name="Zhou Y."/>
            <person name="Zhao J."/>
            <person name="Fang X."/>
            <person name="Li G."/>
            <person name="Fang L."/>
            <person name="Li Y."/>
            <person name="Liu D."/>
            <person name="Zheng H."/>
            <person name="Zhang Y."/>
            <person name="Qin N."/>
            <person name="Li Z."/>
            <person name="Yang G."/>
            <person name="Yang S."/>
            <person name="Bolund L."/>
            <person name="Kristiansen K."/>
            <person name="Zheng H."/>
            <person name="Li S."/>
            <person name="Zhang X."/>
            <person name="Yang H."/>
            <person name="Wang J."/>
            <person name="Sun R."/>
            <person name="Zhang B."/>
            <person name="Jiang S."/>
            <person name="Wang J."/>
            <person name="Du Y."/>
            <person name="Li S."/>
        </authorList>
    </citation>
    <scope>NUCLEOTIDE SEQUENCE [LARGE SCALE GENOMIC DNA]</scope>
    <source>
        <strain evidence="2">cv. 9930</strain>
        <tissue evidence="1">Leaf</tissue>
    </source>
</reference>
<keyword evidence="2" id="KW-1185">Reference proteome</keyword>
<reference evidence="1 2" key="3">
    <citation type="journal article" date="2010" name="BMC Genomics">
        <title>Transcriptome sequencing and comparative analysis of cucumber flowers with different sex types.</title>
        <authorList>
            <person name="Guo S."/>
            <person name="Zheng Y."/>
            <person name="Joung J.G."/>
            <person name="Liu S."/>
            <person name="Zhang Z."/>
            <person name="Crasta O.R."/>
            <person name="Sobral B.W."/>
            <person name="Xu Y."/>
            <person name="Huang S."/>
            <person name="Fei Z."/>
        </authorList>
    </citation>
    <scope>NUCLEOTIDE SEQUENCE [LARGE SCALE GENOMIC DNA]</scope>
    <source>
        <strain evidence="2">cv. 9930</strain>
        <tissue evidence="1">Leaf</tissue>
    </source>
</reference>
<sequence>LNRFHVHNCDHCPLLGHDFALNPTRDHGRVPNHHDHGNVPTPRCDHGHVPSPTHGHGLTPNLDDAHVLVRGPNCDPGQDPYYDCGLTSTVGSVQELNCGSVPISDH</sequence>
<comment type="caution">
    <text evidence="1">The sequence shown here is derived from an EMBL/GenBank/DDBJ whole genome shotgun (WGS) entry which is preliminary data.</text>
</comment>
<reference evidence="1 2" key="5">
    <citation type="journal article" date="2019" name="Gigascience">
        <title>A chromosome-scale genome assembly of cucumber (Cucumis sativus L.).</title>
        <authorList>
            <person name="Li Q."/>
            <person name="Li H."/>
            <person name="Huang W."/>
            <person name="Xu Y."/>
            <person name="Zhou Q."/>
            <person name="Wang S."/>
            <person name="Ruan J."/>
            <person name="Huang S."/>
            <person name="Zhang Z."/>
        </authorList>
    </citation>
    <scope>NUCLEOTIDE SEQUENCE [LARGE SCALE GENOMIC DNA]</scope>
    <source>
        <strain evidence="2">cv. 9930</strain>
        <tissue evidence="1">Leaf</tissue>
    </source>
</reference>
<name>A0ACB6HBH8_CUCSA</name>
<reference evidence="1 2" key="2">
    <citation type="journal article" date="2009" name="PLoS ONE">
        <title>An integrated genetic and cytogenetic map of the cucumber genome.</title>
        <authorList>
            <person name="Ren Y."/>
            <person name="Zhang Z."/>
            <person name="Liu J."/>
            <person name="Staub J.E."/>
            <person name="Han Y."/>
            <person name="Cheng Z."/>
            <person name="Li X."/>
            <person name="Lu J."/>
            <person name="Miao H."/>
            <person name="Kang H."/>
            <person name="Xie B."/>
            <person name="Gu X."/>
            <person name="Wang X."/>
            <person name="Du Y."/>
            <person name="Jin W."/>
            <person name="Huang S."/>
        </authorList>
    </citation>
    <scope>NUCLEOTIDE SEQUENCE [LARGE SCALE GENOMIC DNA]</scope>
    <source>
        <strain evidence="2">cv. 9930</strain>
        <tissue evidence="1">Leaf</tissue>
    </source>
</reference>
<evidence type="ECO:0000313" key="2">
    <source>
        <dbReference type="Proteomes" id="UP000029981"/>
    </source>
</evidence>
<accession>A0ACB6HBH8</accession>
<proteinExistence type="predicted"/>
<reference evidence="1 2" key="4">
    <citation type="journal article" date="2011" name="BMC Genomics">
        <title>RNA-Seq improves annotation of protein-coding genes in the cucumber genome.</title>
        <authorList>
            <person name="Li Z."/>
            <person name="Zhang Z."/>
            <person name="Yan P."/>
            <person name="Huang S."/>
            <person name="Fei Z."/>
            <person name="Lin K."/>
        </authorList>
    </citation>
    <scope>NUCLEOTIDE SEQUENCE [LARGE SCALE GENOMIC DNA]</scope>
    <source>
        <strain evidence="2">cv. 9930</strain>
        <tissue evidence="1">Leaf</tissue>
    </source>
</reference>
<feature type="non-terminal residue" evidence="1">
    <location>
        <position position="1"/>
    </location>
</feature>
<protein>
    <submittedName>
        <fullName evidence="1">Uncharacterized protein</fullName>
    </submittedName>
</protein>
<gene>
    <name evidence="1" type="ORF">Csa_017676</name>
</gene>
<dbReference type="Proteomes" id="UP000029981">
    <property type="component" value="Unassembled WGS sequence"/>
</dbReference>
<feature type="non-terminal residue" evidence="1">
    <location>
        <position position="106"/>
    </location>
</feature>
<organism evidence="1 2">
    <name type="scientific">Cucumis sativus</name>
    <name type="common">Cucumber</name>
    <dbReference type="NCBI Taxonomy" id="3659"/>
    <lineage>
        <taxon>Eukaryota</taxon>
        <taxon>Viridiplantae</taxon>
        <taxon>Streptophyta</taxon>
        <taxon>Embryophyta</taxon>
        <taxon>Tracheophyta</taxon>
        <taxon>Spermatophyta</taxon>
        <taxon>Magnoliopsida</taxon>
        <taxon>eudicotyledons</taxon>
        <taxon>Gunneridae</taxon>
        <taxon>Pentapetalae</taxon>
        <taxon>rosids</taxon>
        <taxon>fabids</taxon>
        <taxon>Cucurbitales</taxon>
        <taxon>Cucurbitaceae</taxon>
        <taxon>Benincaseae</taxon>
        <taxon>Cucumis</taxon>
    </lineage>
</organism>